<name>A0A3Q3GTC5_KRYMA</name>
<dbReference type="InterPro" id="IPR020440">
    <property type="entry name" value="IL-17_chr"/>
</dbReference>
<proteinExistence type="inferred from homology"/>
<sequence>MLLVMRVLLLLGLVSLLNARRSRTVSVQGGGLRGRAVRLVLDHSVKSYLYIQSASSLANTSLSPWTYTNSIDLSRFPERISQAKCQTSGCLGLQGNEDLTLQAKPIKYQVLVLRRVPRKTAAKKRGKKKYDYVLGTEVITVGCTCVRPGVVPQQ</sequence>
<evidence type="ECO:0000256" key="4">
    <source>
        <dbReference type="ARBA" id="ARBA00022525"/>
    </source>
</evidence>
<keyword evidence="3" id="KW-0202">Cytokine</keyword>
<protein>
    <submittedName>
        <fullName evidence="7">Interleukin 17a/f3</fullName>
    </submittedName>
</protein>
<dbReference type="STRING" id="37003.ENSKMAP00000026512"/>
<comment type="subcellular location">
    <subcellularLocation>
        <location evidence="1">Secreted</location>
    </subcellularLocation>
</comment>
<accession>A0A3Q3GTC5</accession>
<evidence type="ECO:0000256" key="5">
    <source>
        <dbReference type="ARBA" id="ARBA00022729"/>
    </source>
</evidence>
<dbReference type="SUPFAM" id="SSF57501">
    <property type="entry name" value="Cystine-knot cytokines"/>
    <property type="match status" value="1"/>
</dbReference>
<feature type="chain" id="PRO_5018757437" evidence="6">
    <location>
        <begin position="20"/>
        <end position="154"/>
    </location>
</feature>
<evidence type="ECO:0000256" key="2">
    <source>
        <dbReference type="ARBA" id="ARBA00007236"/>
    </source>
</evidence>
<dbReference type="OrthoDB" id="6093351at2759"/>
<dbReference type="Gene3D" id="2.10.90.10">
    <property type="entry name" value="Cystine-knot cytokines"/>
    <property type="match status" value="1"/>
</dbReference>
<evidence type="ECO:0000256" key="6">
    <source>
        <dbReference type="SAM" id="SignalP"/>
    </source>
</evidence>
<dbReference type="AlphaFoldDB" id="A0A3Q3GTC5"/>
<dbReference type="KEGG" id="kmr:108245471"/>
<dbReference type="Proteomes" id="UP000264800">
    <property type="component" value="Unplaced"/>
</dbReference>
<dbReference type="Pfam" id="PF06083">
    <property type="entry name" value="IL17"/>
    <property type="match status" value="1"/>
</dbReference>
<evidence type="ECO:0000256" key="3">
    <source>
        <dbReference type="ARBA" id="ARBA00022514"/>
    </source>
</evidence>
<dbReference type="PRINTS" id="PR01932">
    <property type="entry name" value="INTRLEUKIN17"/>
</dbReference>
<dbReference type="GO" id="GO:0005615">
    <property type="term" value="C:extracellular space"/>
    <property type="evidence" value="ECO:0007669"/>
    <property type="project" value="UniProtKB-KW"/>
</dbReference>
<dbReference type="InterPro" id="IPR010345">
    <property type="entry name" value="IL-17_fam"/>
</dbReference>
<evidence type="ECO:0000313" key="8">
    <source>
        <dbReference type="Proteomes" id="UP000264800"/>
    </source>
</evidence>
<comment type="similarity">
    <text evidence="2">Belongs to the IL-17 family.</text>
</comment>
<dbReference type="GeneTree" id="ENSGT00940000156618"/>
<evidence type="ECO:0000256" key="1">
    <source>
        <dbReference type="ARBA" id="ARBA00004613"/>
    </source>
</evidence>
<evidence type="ECO:0000313" key="7">
    <source>
        <dbReference type="Ensembl" id="ENSKMAP00000026512.1"/>
    </source>
</evidence>
<dbReference type="GO" id="GO:0005125">
    <property type="term" value="F:cytokine activity"/>
    <property type="evidence" value="ECO:0007669"/>
    <property type="project" value="UniProtKB-KW"/>
</dbReference>
<dbReference type="RefSeq" id="XP_017287889.1">
    <property type="nucleotide sequence ID" value="XM_017432400.1"/>
</dbReference>
<dbReference type="GO" id="GO:0006954">
    <property type="term" value="P:inflammatory response"/>
    <property type="evidence" value="ECO:0007669"/>
    <property type="project" value="InterPro"/>
</dbReference>
<dbReference type="GeneID" id="108245471"/>
<keyword evidence="5 6" id="KW-0732">Signal</keyword>
<dbReference type="OMA" id="AKPIKYQ"/>
<keyword evidence="4" id="KW-0964">Secreted</keyword>
<reference evidence="7" key="1">
    <citation type="submission" date="2025-08" db="UniProtKB">
        <authorList>
            <consortium name="Ensembl"/>
        </authorList>
    </citation>
    <scope>IDENTIFICATION</scope>
</reference>
<dbReference type="InterPro" id="IPR029034">
    <property type="entry name" value="Cystine-knot_cytokine"/>
</dbReference>
<dbReference type="Ensembl" id="ENSKMAT00000026851.1">
    <property type="protein sequence ID" value="ENSKMAP00000026512.1"/>
    <property type="gene ID" value="ENSKMAG00000019670.1"/>
</dbReference>
<dbReference type="GO" id="GO:0071222">
    <property type="term" value="P:cellular response to lipopolysaccharide"/>
    <property type="evidence" value="ECO:0007669"/>
    <property type="project" value="Ensembl"/>
</dbReference>
<keyword evidence="8" id="KW-1185">Reference proteome</keyword>
<feature type="signal peptide" evidence="6">
    <location>
        <begin position="1"/>
        <end position="19"/>
    </location>
</feature>
<reference evidence="7" key="2">
    <citation type="submission" date="2025-09" db="UniProtKB">
        <authorList>
            <consortium name="Ensembl"/>
        </authorList>
    </citation>
    <scope>IDENTIFICATION</scope>
</reference>
<dbReference type="CTD" id="553962"/>
<organism evidence="7 8">
    <name type="scientific">Kryptolebias marmoratus</name>
    <name type="common">Mangrove killifish</name>
    <name type="synonym">Rivulus marmoratus</name>
    <dbReference type="NCBI Taxonomy" id="37003"/>
    <lineage>
        <taxon>Eukaryota</taxon>
        <taxon>Metazoa</taxon>
        <taxon>Chordata</taxon>
        <taxon>Craniata</taxon>
        <taxon>Vertebrata</taxon>
        <taxon>Euteleostomi</taxon>
        <taxon>Actinopterygii</taxon>
        <taxon>Neopterygii</taxon>
        <taxon>Teleostei</taxon>
        <taxon>Neoteleostei</taxon>
        <taxon>Acanthomorphata</taxon>
        <taxon>Ovalentaria</taxon>
        <taxon>Atherinomorphae</taxon>
        <taxon>Cyprinodontiformes</taxon>
        <taxon>Rivulidae</taxon>
        <taxon>Kryptolebias</taxon>
    </lineage>
</organism>